<dbReference type="GO" id="GO:0004185">
    <property type="term" value="F:serine-type carboxypeptidase activity"/>
    <property type="evidence" value="ECO:0007669"/>
    <property type="project" value="InterPro"/>
</dbReference>
<keyword evidence="5" id="KW-1185">Reference proteome</keyword>
<evidence type="ECO:0000313" key="5">
    <source>
        <dbReference type="Proteomes" id="UP000282184"/>
    </source>
</evidence>
<dbReference type="GO" id="GO:0000270">
    <property type="term" value="P:peptidoglycan metabolic process"/>
    <property type="evidence" value="ECO:0007669"/>
    <property type="project" value="TreeGrafter"/>
</dbReference>
<gene>
    <name evidence="4" type="ORF">EJV47_10095</name>
</gene>
<keyword evidence="3" id="KW-0732">Signal</keyword>
<dbReference type="PRINTS" id="PR00922">
    <property type="entry name" value="DADACBPTASE3"/>
</dbReference>
<dbReference type="Gene3D" id="3.40.710.10">
    <property type="entry name" value="DD-peptidase/beta-lactamase superfamily"/>
    <property type="match status" value="2"/>
</dbReference>
<evidence type="ECO:0000256" key="1">
    <source>
        <dbReference type="ARBA" id="ARBA00006096"/>
    </source>
</evidence>
<feature type="chain" id="PRO_5018743955" evidence="3">
    <location>
        <begin position="20"/>
        <end position="452"/>
    </location>
</feature>
<dbReference type="SUPFAM" id="SSF56601">
    <property type="entry name" value="beta-lactamase/transpeptidase-like"/>
    <property type="match status" value="1"/>
</dbReference>
<dbReference type="OrthoDB" id="9802627at2"/>
<dbReference type="RefSeq" id="WP_126693036.1">
    <property type="nucleotide sequence ID" value="NZ_RXOF01000005.1"/>
</dbReference>
<dbReference type="InterPro" id="IPR012338">
    <property type="entry name" value="Beta-lactam/transpept-like"/>
</dbReference>
<organism evidence="4 5">
    <name type="scientific">Hymenobacter gummosus</name>
    <dbReference type="NCBI Taxonomy" id="1776032"/>
    <lineage>
        <taxon>Bacteria</taxon>
        <taxon>Pseudomonadati</taxon>
        <taxon>Bacteroidota</taxon>
        <taxon>Cytophagia</taxon>
        <taxon>Cytophagales</taxon>
        <taxon>Hymenobacteraceae</taxon>
        <taxon>Hymenobacter</taxon>
    </lineage>
</organism>
<accession>A0A3S0K5L8</accession>
<keyword evidence="2" id="KW-0378">Hydrolase</keyword>
<protein>
    <submittedName>
        <fullName evidence="4">Peptidase S13</fullName>
    </submittedName>
</protein>
<dbReference type="GO" id="GO:0006508">
    <property type="term" value="P:proteolysis"/>
    <property type="evidence" value="ECO:0007669"/>
    <property type="project" value="InterPro"/>
</dbReference>
<name>A0A3S0K5L8_9BACT</name>
<dbReference type="PANTHER" id="PTHR30023">
    <property type="entry name" value="D-ALANYL-D-ALANINE CARBOXYPEPTIDASE"/>
    <property type="match status" value="1"/>
</dbReference>
<sequence length="452" mass="51088">MRCLLLLLAGFIGFATASAQTLPVSPPATPPPLPAAPTDWLLRELDNSPILRQHHAGLQLTDVATGETLAAWHADKYFVPASTQKMLTLYAALRILPDSVPALRYVVRGDTLLFRGTADPTFLHGDVPSTRAYALLRRWPGPLAYAETPLADAKLGPGWSWDDYPYYFQPERGSFPIYGHTVRFYYRRPGLGVAVRPAWFNSALRKAERGATSPDHVQRELEANRYTWFPSKTAWVDEVPFRTDRGLLLTLLRDTLKRRDVQPARWRLRPGETPKTYYGLNVDSLLRRCIRVSDNFLAEQTLLLCSAQLGHDTLSIGRTIGYVRQQGWLRALPDSVAWVDGSGLSRQNLTTPRNQVALLLQLYRLVPEPRLFDLLAAGGRQGTLKRAYRDPKELWFWGKTGTLTNNHNLCGYLRTRSGRLLAVSFLNNNHLAPTGVIRREMERVLTLVREQL</sequence>
<dbReference type="Proteomes" id="UP000282184">
    <property type="component" value="Unassembled WGS sequence"/>
</dbReference>
<evidence type="ECO:0000256" key="3">
    <source>
        <dbReference type="SAM" id="SignalP"/>
    </source>
</evidence>
<dbReference type="InterPro" id="IPR000667">
    <property type="entry name" value="Peptidase_S13"/>
</dbReference>
<comment type="caution">
    <text evidence="4">The sequence shown here is derived from an EMBL/GenBank/DDBJ whole genome shotgun (WGS) entry which is preliminary data.</text>
</comment>
<evidence type="ECO:0000256" key="2">
    <source>
        <dbReference type="ARBA" id="ARBA00022801"/>
    </source>
</evidence>
<feature type="signal peptide" evidence="3">
    <location>
        <begin position="1"/>
        <end position="19"/>
    </location>
</feature>
<reference evidence="4 5" key="1">
    <citation type="submission" date="2018-12" db="EMBL/GenBank/DDBJ databases">
        <title>Hymenobacter gummosus sp. nov., isolated from a spring.</title>
        <authorList>
            <person name="Nie L."/>
        </authorList>
    </citation>
    <scope>NUCLEOTIDE SEQUENCE [LARGE SCALE GENOMIC DNA]</scope>
    <source>
        <strain evidence="4 5">KCTC 52166</strain>
    </source>
</reference>
<dbReference type="PANTHER" id="PTHR30023:SF0">
    <property type="entry name" value="PENICILLIN-SENSITIVE CARBOXYPEPTIDASE A"/>
    <property type="match status" value="1"/>
</dbReference>
<dbReference type="Pfam" id="PF02113">
    <property type="entry name" value="Peptidase_S13"/>
    <property type="match status" value="2"/>
</dbReference>
<proteinExistence type="inferred from homology"/>
<comment type="similarity">
    <text evidence="1">Belongs to the peptidase S13 family.</text>
</comment>
<dbReference type="EMBL" id="RXOF01000005">
    <property type="protein sequence ID" value="RTQ49985.1"/>
    <property type="molecule type" value="Genomic_DNA"/>
</dbReference>
<evidence type="ECO:0000313" key="4">
    <source>
        <dbReference type="EMBL" id="RTQ49985.1"/>
    </source>
</evidence>
<dbReference type="AlphaFoldDB" id="A0A3S0K5L8"/>